<keyword evidence="3" id="KW-1185">Reference proteome</keyword>
<protein>
    <submittedName>
        <fullName evidence="2">YitT family protein</fullName>
    </submittedName>
</protein>
<dbReference type="Proteomes" id="UP000769780">
    <property type="component" value="Unassembled WGS sequence"/>
</dbReference>
<dbReference type="PANTHER" id="PTHR40078:SF1">
    <property type="entry name" value="INTEGRAL MEMBRANE PROTEIN"/>
    <property type="match status" value="1"/>
</dbReference>
<feature type="transmembrane region" description="Helical" evidence="1">
    <location>
        <begin position="55"/>
        <end position="77"/>
    </location>
</feature>
<feature type="transmembrane region" description="Helical" evidence="1">
    <location>
        <begin position="17"/>
        <end position="35"/>
    </location>
</feature>
<reference evidence="2 3" key="1">
    <citation type="submission" date="2020-07" db="EMBL/GenBank/DDBJ databases">
        <title>Fungal Genomes of the International Space Station.</title>
        <authorList>
            <person name="Seuylemezian A."/>
            <person name="Singh N.K."/>
            <person name="Wood J."/>
            <person name="Venkateswaran K."/>
        </authorList>
    </citation>
    <scope>NUCLEOTIDE SEQUENCE [LARGE SCALE GENOMIC DNA]</scope>
    <source>
        <strain evidence="2 3">PL-B2</strain>
    </source>
</reference>
<dbReference type="EMBL" id="JACWFH010000008">
    <property type="protein sequence ID" value="MBY0096265.1"/>
    <property type="molecule type" value="Genomic_DNA"/>
</dbReference>
<dbReference type="InterPro" id="IPR038750">
    <property type="entry name" value="YczE/YyaS-like"/>
</dbReference>
<dbReference type="PANTHER" id="PTHR40078">
    <property type="entry name" value="INTEGRAL MEMBRANE PROTEIN-RELATED"/>
    <property type="match status" value="1"/>
</dbReference>
<evidence type="ECO:0000313" key="3">
    <source>
        <dbReference type="Proteomes" id="UP000769780"/>
    </source>
</evidence>
<evidence type="ECO:0000256" key="1">
    <source>
        <dbReference type="SAM" id="Phobius"/>
    </source>
</evidence>
<dbReference type="Pfam" id="PF19700">
    <property type="entry name" value="DUF6198"/>
    <property type="match status" value="1"/>
</dbReference>
<sequence length="233" mass="25365">MLVTQLLKKRGQVVPRIAIYLVGLLLMALGIVLLLKSDFGVAPWDVLHVGLYYNLGLTIGSWTIIAGVVILTVSAIIAKEIPQIGAFTNMLLVGMFIDLYLLLGFIVTPDHIIGKIVMFAFGLLFSGYGMGIYISAQFGAGPRDSLMIAVSERFGWSIRSVRSVIEVVALVIGWGLGGPVFWGTIAFGVSIGPISGMALPHCRTMTNWWLAKLKDKQARKHMGEEKTNRGAFL</sequence>
<accession>A0ABS7K1Y6</accession>
<keyword evidence="1" id="KW-0472">Membrane</keyword>
<organism evidence="2 3">
    <name type="scientific">Mesobacillus maritimus</name>
    <dbReference type="NCBI Taxonomy" id="1643336"/>
    <lineage>
        <taxon>Bacteria</taxon>
        <taxon>Bacillati</taxon>
        <taxon>Bacillota</taxon>
        <taxon>Bacilli</taxon>
        <taxon>Bacillales</taxon>
        <taxon>Bacillaceae</taxon>
        <taxon>Mesobacillus</taxon>
    </lineage>
</organism>
<feature type="transmembrane region" description="Helical" evidence="1">
    <location>
        <begin position="84"/>
        <end position="106"/>
    </location>
</feature>
<evidence type="ECO:0000313" key="2">
    <source>
        <dbReference type="EMBL" id="MBY0096265.1"/>
    </source>
</evidence>
<comment type="caution">
    <text evidence="2">The sequence shown here is derived from an EMBL/GenBank/DDBJ whole genome shotgun (WGS) entry which is preliminary data.</text>
</comment>
<keyword evidence="1" id="KW-0812">Transmembrane</keyword>
<keyword evidence="1" id="KW-1133">Transmembrane helix</keyword>
<gene>
    <name evidence="2" type="ORF">H0185_05535</name>
</gene>
<proteinExistence type="predicted"/>
<feature type="transmembrane region" description="Helical" evidence="1">
    <location>
        <begin position="112"/>
        <end position="135"/>
    </location>
</feature>
<name>A0ABS7K1Y6_9BACI</name>